<name>A0ABU8EXZ2_9GAMM</name>
<evidence type="ECO:0000256" key="2">
    <source>
        <dbReference type="ARBA" id="ARBA00022448"/>
    </source>
</evidence>
<dbReference type="Gene3D" id="2.50.20.10">
    <property type="entry name" value="Lipoprotein localisation LolA/LolB/LppX"/>
    <property type="match status" value="1"/>
</dbReference>
<evidence type="ECO:0000256" key="1">
    <source>
        <dbReference type="ARBA" id="ARBA00011245"/>
    </source>
</evidence>
<dbReference type="SUPFAM" id="SSF89392">
    <property type="entry name" value="Prokaryotic lipoproteins and lipoprotein localization factors"/>
    <property type="match status" value="1"/>
</dbReference>
<keyword evidence="2" id="KW-0813">Transport</keyword>
<dbReference type="RefSeq" id="WP_336436747.1">
    <property type="nucleotide sequence ID" value="NZ_JBAWKS010000002.1"/>
</dbReference>
<gene>
    <name evidence="6" type="ORF">WAE96_19400</name>
</gene>
<evidence type="ECO:0000313" key="6">
    <source>
        <dbReference type="EMBL" id="MEI4551851.1"/>
    </source>
</evidence>
<evidence type="ECO:0000256" key="5">
    <source>
        <dbReference type="SAM" id="SignalP"/>
    </source>
</evidence>
<feature type="chain" id="PRO_5045215647" evidence="5">
    <location>
        <begin position="19"/>
        <end position="179"/>
    </location>
</feature>
<proteinExistence type="predicted"/>
<sequence length="179" mass="19628">MRSTLLVCIAFAAFFANANTTLVDAFSELKLVNQSKVSGQFEQHKKIKVLKNSIVSAGSFSADQSGFVWQQKTPIASTIRMDEHGIYSKDHRGNESQMMNADLYIPLLQALLLQDPVKLSDYLQVQSVADNCINLSANEPLDQVFSAVKLCGTDTISRIVLSEQAGHTTEINLTYAAAN</sequence>
<comment type="subunit">
    <text evidence="1">Monomer.</text>
</comment>
<keyword evidence="6" id="KW-0449">Lipoprotein</keyword>
<keyword evidence="4" id="KW-0653">Protein transport</keyword>
<accession>A0ABU8EXZ2</accession>
<comment type="caution">
    <text evidence="6">The sequence shown here is derived from an EMBL/GenBank/DDBJ whole genome shotgun (WGS) entry which is preliminary data.</text>
</comment>
<dbReference type="Proteomes" id="UP001382455">
    <property type="component" value="Unassembled WGS sequence"/>
</dbReference>
<protein>
    <submittedName>
        <fullName evidence="6">Outer membrane lipoprotein carrier protein LolA</fullName>
    </submittedName>
</protein>
<organism evidence="6 7">
    <name type="scientific">Pseudoalteromonas spongiae</name>
    <dbReference type="NCBI Taxonomy" id="298657"/>
    <lineage>
        <taxon>Bacteria</taxon>
        <taxon>Pseudomonadati</taxon>
        <taxon>Pseudomonadota</taxon>
        <taxon>Gammaproteobacteria</taxon>
        <taxon>Alteromonadales</taxon>
        <taxon>Pseudoalteromonadaceae</taxon>
        <taxon>Pseudoalteromonas</taxon>
    </lineage>
</organism>
<dbReference type="EMBL" id="JBAWKS010000002">
    <property type="protein sequence ID" value="MEI4551851.1"/>
    <property type="molecule type" value="Genomic_DNA"/>
</dbReference>
<dbReference type="InterPro" id="IPR004564">
    <property type="entry name" value="OM_lipoprot_carrier_LolA-like"/>
</dbReference>
<evidence type="ECO:0000256" key="4">
    <source>
        <dbReference type="ARBA" id="ARBA00022927"/>
    </source>
</evidence>
<keyword evidence="7" id="KW-1185">Reference proteome</keyword>
<dbReference type="CDD" id="cd16325">
    <property type="entry name" value="LolA"/>
    <property type="match status" value="1"/>
</dbReference>
<feature type="signal peptide" evidence="5">
    <location>
        <begin position="1"/>
        <end position="18"/>
    </location>
</feature>
<evidence type="ECO:0000256" key="3">
    <source>
        <dbReference type="ARBA" id="ARBA00022729"/>
    </source>
</evidence>
<evidence type="ECO:0000313" key="7">
    <source>
        <dbReference type="Proteomes" id="UP001382455"/>
    </source>
</evidence>
<reference evidence="6 7" key="1">
    <citation type="submission" date="2023-12" db="EMBL/GenBank/DDBJ databases">
        <title>Friends and Foes: Symbiotic and Algicidal bacterial influence on Karenia brevis blooms.</title>
        <authorList>
            <person name="Fei C."/>
            <person name="Mohamed A.R."/>
            <person name="Booker A."/>
            <person name="Arshad M."/>
            <person name="Klass S."/>
            <person name="Ahn S."/>
            <person name="Gilbert P.M."/>
            <person name="Heil C.A."/>
            <person name="Martinez J.M."/>
            <person name="Amin S.A."/>
        </authorList>
    </citation>
    <scope>NUCLEOTIDE SEQUENCE [LARGE SCALE GENOMIC DNA]</scope>
    <source>
        <strain evidence="6 7">CE15</strain>
    </source>
</reference>
<keyword evidence="3 5" id="KW-0732">Signal</keyword>
<dbReference type="InterPro" id="IPR029046">
    <property type="entry name" value="LolA/LolB/LppX"/>
</dbReference>